<protein>
    <recommendedName>
        <fullName evidence="5">CopG family transcriptional regulator</fullName>
    </recommendedName>
</protein>
<keyword evidence="4" id="KW-1185">Reference proteome</keyword>
<evidence type="ECO:0000313" key="3">
    <source>
        <dbReference type="EMBL" id="QSG13597.1"/>
    </source>
</evidence>
<dbReference type="RefSeq" id="WP_229121560.1">
    <property type="nucleotide sequence ID" value="NZ_CP064791.1"/>
</dbReference>
<proteinExistence type="predicted"/>
<keyword evidence="1" id="KW-0175">Coiled coil</keyword>
<name>A0A897NLG1_9EURY</name>
<dbReference type="InterPro" id="IPR018106">
    <property type="entry name" value="CAP_CS_N"/>
</dbReference>
<evidence type="ECO:0000256" key="2">
    <source>
        <dbReference type="SAM" id="MobiDB-lite"/>
    </source>
</evidence>
<dbReference type="GeneID" id="68856675"/>
<organism evidence="3 4">
    <name type="scientific">Halapricum desulfuricans</name>
    <dbReference type="NCBI Taxonomy" id="2841257"/>
    <lineage>
        <taxon>Archaea</taxon>
        <taxon>Methanobacteriati</taxon>
        <taxon>Methanobacteriota</taxon>
        <taxon>Stenosarchaea group</taxon>
        <taxon>Halobacteria</taxon>
        <taxon>Halobacteriales</taxon>
        <taxon>Haloarculaceae</taxon>
        <taxon>Halapricum</taxon>
    </lineage>
</organism>
<evidence type="ECO:0000256" key="1">
    <source>
        <dbReference type="SAM" id="Coils"/>
    </source>
</evidence>
<reference evidence="3 4" key="1">
    <citation type="submission" date="2020-11" db="EMBL/GenBank/DDBJ databases">
        <title>Carbohydrate-dependent, anaerobic sulfur respiration: A novel catabolism in halophilic archaea.</title>
        <authorList>
            <person name="Sorokin D.Y."/>
            <person name="Messina E."/>
            <person name="Smedile F."/>
            <person name="La Cono V."/>
            <person name="Hallsworth J.E."/>
            <person name="Yakimov M.M."/>
        </authorList>
    </citation>
    <scope>NUCLEOTIDE SEQUENCE [LARGE SCALE GENOMIC DNA]</scope>
    <source>
        <strain evidence="3 4">HSR-Est</strain>
    </source>
</reference>
<feature type="region of interest" description="Disordered" evidence="2">
    <location>
        <begin position="290"/>
        <end position="314"/>
    </location>
</feature>
<evidence type="ECO:0008006" key="5">
    <source>
        <dbReference type="Google" id="ProtNLM"/>
    </source>
</evidence>
<dbReference type="EMBL" id="CP064791">
    <property type="protein sequence ID" value="QSG13597.1"/>
    <property type="molecule type" value="Genomic_DNA"/>
</dbReference>
<dbReference type="Proteomes" id="UP000663292">
    <property type="component" value="Chromosome"/>
</dbReference>
<dbReference type="PROSITE" id="PS01088">
    <property type="entry name" value="CAP_1"/>
    <property type="match status" value="1"/>
</dbReference>
<dbReference type="AlphaFoldDB" id="A0A897NLG1"/>
<accession>A0A897NLG1</accession>
<evidence type="ECO:0000313" key="4">
    <source>
        <dbReference type="Proteomes" id="UP000663292"/>
    </source>
</evidence>
<gene>
    <name evidence="3" type="ORF">HSEST_0034</name>
</gene>
<sequence length="314" mass="34344">MAGESQENLTVSLPPELESWLDQHAAQRDIDQETVLVQLLASYRELADGDGDPLADPDAVEPAVRSVVADRLPDIAEALREELDQDGEETRERIEAVEADFREKLDDVRQRVVQVKREADAKAPADHTHEQLETLLDRLDAVESRLERVDGELDRIERIEAGLDRIDDIETELDGVESQLAELRAELDDAPTESEISQLATDLSDAQEKLRTVAWVVRDLRDSGGGTTVETIKRDAAEQDVRRARCENCGEGVEIGLLTEPSCPHCSAAIDGFEPSSRILGLGSAKLTTASGIGSGADETGDEVDAIDTKSETR</sequence>
<dbReference type="Gene3D" id="1.20.5.1070">
    <property type="entry name" value="Head and neck region of the ectodomain of NDV fusion glycoprotein"/>
    <property type="match status" value="1"/>
</dbReference>
<feature type="coiled-coil region" evidence="1">
    <location>
        <begin position="80"/>
        <end position="193"/>
    </location>
</feature>